<dbReference type="RefSeq" id="XP_012181448.1">
    <property type="nucleotide sequence ID" value="XM_012326058.1"/>
</dbReference>
<feature type="transmembrane region" description="Helical" evidence="2">
    <location>
        <begin position="497"/>
        <end position="522"/>
    </location>
</feature>
<name>J4GP01_9APHY</name>
<dbReference type="Proteomes" id="UP000006352">
    <property type="component" value="Unassembled WGS sequence"/>
</dbReference>
<dbReference type="OrthoDB" id="2657661at2759"/>
<evidence type="ECO:0000256" key="3">
    <source>
        <dbReference type="SAM" id="SignalP"/>
    </source>
</evidence>
<feature type="transmembrane region" description="Helical" evidence="2">
    <location>
        <begin position="432"/>
        <end position="454"/>
    </location>
</feature>
<organism evidence="4 5">
    <name type="scientific">Fibroporia radiculosa</name>
    <dbReference type="NCBI Taxonomy" id="599839"/>
    <lineage>
        <taxon>Eukaryota</taxon>
        <taxon>Fungi</taxon>
        <taxon>Dikarya</taxon>
        <taxon>Basidiomycota</taxon>
        <taxon>Agaricomycotina</taxon>
        <taxon>Agaricomycetes</taxon>
        <taxon>Polyporales</taxon>
        <taxon>Fibroporiaceae</taxon>
        <taxon>Fibroporia</taxon>
    </lineage>
</organism>
<evidence type="ECO:0000256" key="2">
    <source>
        <dbReference type="SAM" id="Phobius"/>
    </source>
</evidence>
<keyword evidence="2" id="KW-1133">Transmembrane helix</keyword>
<evidence type="ECO:0000313" key="5">
    <source>
        <dbReference type="Proteomes" id="UP000006352"/>
    </source>
</evidence>
<accession>J4GP01</accession>
<keyword evidence="2" id="KW-0812">Transmembrane</keyword>
<gene>
    <name evidence="4" type="ORF">FIBRA_04243</name>
</gene>
<keyword evidence="3" id="KW-0732">Signal</keyword>
<feature type="chain" id="PRO_5003778122" description="WW domain-containing protein" evidence="3">
    <location>
        <begin position="27"/>
        <end position="567"/>
    </location>
</feature>
<sequence length="567" mass="65455">MPHLLSQLLRLWSLLRFFIRSPVSWSTRRLARFWISLKSRISQTWQLKHGRRSGRDSTHVEGMTEEPGKGGEGGEEAQCVVYSSKLLLSRPSSPPSPMGLHVADEVPDYIVPVPREMDMLAKPCSQSVHSQPTPECQANIALSCDKVVLPIREIYPILEVQRDEEEFDHRVDLRSNLIIPPMQTSFSREDLPDGWKSLIHPTGALYFYNLPKRIYTTAYLYDLKLLAEINEFFAFVEDQICRHHIQLPWNWELVLELQNDPNSLERFRWCYYFVDPDNHTLFWLQECNMAEHAWFNESGSATSRIRDILERFYWYSQLDFMIQATKRVLDRHGTRAVRLSRNRNTVDMAHSPQSVLMRVSCIFLFYEPGRYLQHLVKIVRDPTYVTESWIAFVENLQKAWVLYLILAALLLNVNVSFLTIRDVEPGPGWYTPAQITSFISSIASIASIVMGLFLMRQKHLSSEMVHTMHEDWDSSGSERNGRTVTSADRDLEILATLYSLPFAFLAWGVVAFLIAFALESFYEQDISIIFSAVLWGFVKAQPVFSSVPLGMGIPQRFRAVPAQTTFT</sequence>
<dbReference type="AlphaFoldDB" id="J4GP01"/>
<dbReference type="EMBL" id="HE797066">
    <property type="protein sequence ID" value="CCM02165.1"/>
    <property type="molecule type" value="Genomic_DNA"/>
</dbReference>
<dbReference type="InParanoid" id="J4GP01"/>
<keyword evidence="5" id="KW-1185">Reference proteome</keyword>
<protein>
    <recommendedName>
        <fullName evidence="6">WW domain-containing protein</fullName>
    </recommendedName>
</protein>
<evidence type="ECO:0000313" key="4">
    <source>
        <dbReference type="EMBL" id="CCM02165.1"/>
    </source>
</evidence>
<evidence type="ECO:0008006" key="6">
    <source>
        <dbReference type="Google" id="ProtNLM"/>
    </source>
</evidence>
<keyword evidence="2" id="KW-0472">Membrane</keyword>
<feature type="region of interest" description="Disordered" evidence="1">
    <location>
        <begin position="48"/>
        <end position="75"/>
    </location>
</feature>
<dbReference type="GeneID" id="24097076"/>
<dbReference type="HOGENOM" id="CLU_015091_2_1_1"/>
<feature type="transmembrane region" description="Helical" evidence="2">
    <location>
        <begin position="400"/>
        <end position="420"/>
    </location>
</feature>
<feature type="transmembrane region" description="Helical" evidence="2">
    <location>
        <begin position="528"/>
        <end position="549"/>
    </location>
</feature>
<proteinExistence type="predicted"/>
<dbReference type="STRING" id="599839.J4GP01"/>
<reference evidence="4 5" key="1">
    <citation type="journal article" date="2012" name="Appl. Environ. Microbiol.">
        <title>Short-read sequencing for genomic analysis of the brown rot fungus Fibroporia radiculosa.</title>
        <authorList>
            <person name="Tang J.D."/>
            <person name="Perkins A.D."/>
            <person name="Sonstegard T.S."/>
            <person name="Schroeder S.G."/>
            <person name="Burgess S.C."/>
            <person name="Diehl S.V."/>
        </authorList>
    </citation>
    <scope>NUCLEOTIDE SEQUENCE [LARGE SCALE GENOMIC DNA]</scope>
    <source>
        <strain evidence="4 5">TFFH 294</strain>
    </source>
</reference>
<feature type="signal peptide" evidence="3">
    <location>
        <begin position="1"/>
        <end position="26"/>
    </location>
</feature>
<evidence type="ECO:0000256" key="1">
    <source>
        <dbReference type="SAM" id="MobiDB-lite"/>
    </source>
</evidence>